<feature type="region of interest" description="Disordered" evidence="7">
    <location>
        <begin position="314"/>
        <end position="361"/>
    </location>
</feature>
<evidence type="ECO:0000313" key="9">
    <source>
        <dbReference type="EMBL" id="VDI78880.1"/>
    </source>
</evidence>
<dbReference type="GO" id="GO:0007032">
    <property type="term" value="P:endosome organization"/>
    <property type="evidence" value="ECO:0007669"/>
    <property type="project" value="TreeGrafter"/>
</dbReference>
<dbReference type="Gene3D" id="1.10.3520.10">
    <property type="entry name" value="Glycolipid transfer protein"/>
    <property type="match status" value="1"/>
</dbReference>
<dbReference type="SMART" id="SM00233">
    <property type="entry name" value="PH"/>
    <property type="match status" value="1"/>
</dbReference>
<evidence type="ECO:0000256" key="6">
    <source>
        <dbReference type="SAM" id="Coils"/>
    </source>
</evidence>
<keyword evidence="4" id="KW-0333">Golgi apparatus</keyword>
<dbReference type="GO" id="GO:0005769">
    <property type="term" value="C:early endosome"/>
    <property type="evidence" value="ECO:0007669"/>
    <property type="project" value="TreeGrafter"/>
</dbReference>
<dbReference type="OrthoDB" id="1854502at2759"/>
<dbReference type="GO" id="GO:0042147">
    <property type="term" value="P:retrograde transport, endosome to Golgi"/>
    <property type="evidence" value="ECO:0007669"/>
    <property type="project" value="TreeGrafter"/>
</dbReference>
<name>A0A8B6HG24_MYTGA</name>
<feature type="non-terminal residue" evidence="9">
    <location>
        <position position="556"/>
    </location>
</feature>
<keyword evidence="6" id="KW-0175">Coiled coil</keyword>
<evidence type="ECO:0000256" key="5">
    <source>
        <dbReference type="ARBA" id="ARBA00023136"/>
    </source>
</evidence>
<feature type="domain" description="PH" evidence="8">
    <location>
        <begin position="106"/>
        <end position="201"/>
    </location>
</feature>
<dbReference type="FunFam" id="2.30.29.30:FF:000085">
    <property type="entry name" value="Pleckstrin homology domain-containing family A member 8"/>
    <property type="match status" value="1"/>
</dbReference>
<accession>A0A8B6HG24</accession>
<comment type="subcellular location">
    <subcellularLocation>
        <location evidence="2">Golgi apparatus</location>
        <location evidence="2">trans-Golgi network membrane</location>
    </subcellularLocation>
    <subcellularLocation>
        <location evidence="1">Membrane</location>
        <topology evidence="1">Peripheral membrane protein</topology>
    </subcellularLocation>
</comment>
<keyword evidence="3" id="KW-0597">Phosphoprotein</keyword>
<feature type="region of interest" description="Disordered" evidence="7">
    <location>
        <begin position="374"/>
        <end position="400"/>
    </location>
</feature>
<dbReference type="GO" id="GO:0005829">
    <property type="term" value="C:cytosol"/>
    <property type="evidence" value="ECO:0007669"/>
    <property type="project" value="GOC"/>
</dbReference>
<evidence type="ECO:0000256" key="3">
    <source>
        <dbReference type="ARBA" id="ARBA00022553"/>
    </source>
</evidence>
<evidence type="ECO:0000259" key="8">
    <source>
        <dbReference type="PROSITE" id="PS50003"/>
    </source>
</evidence>
<dbReference type="GO" id="GO:0001881">
    <property type="term" value="P:receptor recycling"/>
    <property type="evidence" value="ECO:0007669"/>
    <property type="project" value="TreeGrafter"/>
</dbReference>
<dbReference type="CDD" id="cd01247">
    <property type="entry name" value="PH_FAPP1_FAPP2"/>
    <property type="match status" value="1"/>
</dbReference>
<dbReference type="EMBL" id="UYJE01010009">
    <property type="protein sequence ID" value="VDI78880.1"/>
    <property type="molecule type" value="Genomic_DNA"/>
</dbReference>
<keyword evidence="10" id="KW-1185">Reference proteome</keyword>
<dbReference type="AlphaFoldDB" id="A0A8B6HG24"/>
<dbReference type="InterPro" id="IPR001849">
    <property type="entry name" value="PH_domain"/>
</dbReference>
<gene>
    <name evidence="9" type="ORF">MGAL_10B001001</name>
</gene>
<sequence length="556" mass="62756">MSEYKALDTKTISILNSVLAVVADLQTKCGKLEREVSRISQFEGKLDAMITRIEHVEQKCEIVLNRNKMIEEKEKQMSNPCHIRQNADVTVGKTDKEDPYNNAQHPSTMEGVLLKWTNYFSGWQPRWFVLSNDILSYYKSQEEMVNGCKGSIRMATCDIRVHQTDHCRLDLIIPGEQHFYVRAATSQERQQWLVALGSAKASQKNARKPDETVVNRGDVSPDILRTKKSELRLYCDLLMQQVHSVKSTIQEKQDIQKLEEASSLLGPTCDTFIQTLEECMALAKAGVGMESGILNSPIHSAKSLPTLPLHIPKKKIKPGLHRTVSHDSSSPRGWAGSDSPATKDHNASKQRTTSESSLTNHSIAEIDISGVQSSSNNVSLNSSHNNSVSVDQKDHSPQQDIIPETSIDRLKQDTNLNNLESMSSSSVNSEEDFKDAIDAKIPTFFSTMDTSFMDLHLDTDGSIPVEEFLLAAKSILPLFDVFIIAEIHYEFDLKFELGNHEILTQGFMTTKETVIDNKHFILHFNILMIFFIIKRKFFKHFFGEDTYSNSNKTLLL</sequence>
<reference evidence="9" key="1">
    <citation type="submission" date="2018-11" db="EMBL/GenBank/DDBJ databases">
        <authorList>
            <person name="Alioto T."/>
            <person name="Alioto T."/>
        </authorList>
    </citation>
    <scope>NUCLEOTIDE SEQUENCE</scope>
</reference>
<dbReference type="GO" id="GO:0016020">
    <property type="term" value="C:membrane"/>
    <property type="evidence" value="ECO:0007669"/>
    <property type="project" value="UniProtKB-SubCell"/>
</dbReference>
<feature type="compositionally biased region" description="Low complexity" evidence="7">
    <location>
        <begin position="374"/>
        <end position="390"/>
    </location>
</feature>
<keyword evidence="5" id="KW-0472">Membrane</keyword>
<evidence type="ECO:0000256" key="1">
    <source>
        <dbReference type="ARBA" id="ARBA00004170"/>
    </source>
</evidence>
<dbReference type="Proteomes" id="UP000596742">
    <property type="component" value="Unassembled WGS sequence"/>
</dbReference>
<dbReference type="PANTHER" id="PTHR22902">
    <property type="entry name" value="SESQUIPEDALIAN"/>
    <property type="match status" value="1"/>
</dbReference>
<dbReference type="GO" id="GO:0005802">
    <property type="term" value="C:trans-Golgi network"/>
    <property type="evidence" value="ECO:0007669"/>
    <property type="project" value="TreeGrafter"/>
</dbReference>
<dbReference type="SUPFAM" id="SSF50729">
    <property type="entry name" value="PH domain-like"/>
    <property type="match status" value="1"/>
</dbReference>
<dbReference type="InterPro" id="IPR036497">
    <property type="entry name" value="GLTP_sf"/>
</dbReference>
<evidence type="ECO:0000256" key="4">
    <source>
        <dbReference type="ARBA" id="ARBA00023034"/>
    </source>
</evidence>
<feature type="compositionally biased region" description="Polar residues" evidence="7">
    <location>
        <begin position="349"/>
        <end position="361"/>
    </location>
</feature>
<evidence type="ECO:0000313" key="10">
    <source>
        <dbReference type="Proteomes" id="UP000596742"/>
    </source>
</evidence>
<dbReference type="PROSITE" id="PS50003">
    <property type="entry name" value="PH_DOMAIN"/>
    <property type="match status" value="1"/>
</dbReference>
<dbReference type="InterPro" id="IPR045188">
    <property type="entry name" value="Boi1/Boi2-like"/>
</dbReference>
<evidence type="ECO:0000256" key="7">
    <source>
        <dbReference type="SAM" id="MobiDB-lite"/>
    </source>
</evidence>
<protein>
    <submittedName>
        <fullName evidence="9">Pleckstrin homology domain containing family A member 8</fullName>
    </submittedName>
</protein>
<proteinExistence type="predicted"/>
<dbReference type="PANTHER" id="PTHR22902:SF27">
    <property type="entry name" value="PLECKSTRIN HOMOLOGY DOMAIN-CONTAINING FAMILY A MEMBER 3"/>
    <property type="match status" value="1"/>
</dbReference>
<organism evidence="9 10">
    <name type="scientific">Mytilus galloprovincialis</name>
    <name type="common">Mediterranean mussel</name>
    <dbReference type="NCBI Taxonomy" id="29158"/>
    <lineage>
        <taxon>Eukaryota</taxon>
        <taxon>Metazoa</taxon>
        <taxon>Spiralia</taxon>
        <taxon>Lophotrochozoa</taxon>
        <taxon>Mollusca</taxon>
        <taxon>Bivalvia</taxon>
        <taxon>Autobranchia</taxon>
        <taxon>Pteriomorphia</taxon>
        <taxon>Mytilida</taxon>
        <taxon>Mytiloidea</taxon>
        <taxon>Mytilidae</taxon>
        <taxon>Mytilinae</taxon>
        <taxon>Mytilus</taxon>
    </lineage>
</organism>
<dbReference type="GO" id="GO:0055037">
    <property type="term" value="C:recycling endosome"/>
    <property type="evidence" value="ECO:0007669"/>
    <property type="project" value="TreeGrafter"/>
</dbReference>
<comment type="caution">
    <text evidence="9">The sequence shown here is derived from an EMBL/GenBank/DDBJ whole genome shotgun (WGS) entry which is preliminary data.</text>
</comment>
<feature type="coiled-coil region" evidence="6">
    <location>
        <begin position="39"/>
        <end position="73"/>
    </location>
</feature>
<dbReference type="Pfam" id="PF00169">
    <property type="entry name" value="PH"/>
    <property type="match status" value="1"/>
</dbReference>
<dbReference type="Gene3D" id="2.30.29.30">
    <property type="entry name" value="Pleckstrin-homology domain (PH domain)/Phosphotyrosine-binding domain (PTB)"/>
    <property type="match status" value="1"/>
</dbReference>
<evidence type="ECO:0000256" key="2">
    <source>
        <dbReference type="ARBA" id="ARBA00004198"/>
    </source>
</evidence>
<dbReference type="InterPro" id="IPR011993">
    <property type="entry name" value="PH-like_dom_sf"/>
</dbReference>